<dbReference type="EMBL" id="JACCHS010000197">
    <property type="protein sequence ID" value="NYT47634.1"/>
    <property type="molecule type" value="Genomic_DNA"/>
</dbReference>
<protein>
    <submittedName>
        <fullName evidence="1">Uncharacterized protein</fullName>
    </submittedName>
</protein>
<accession>A0A7Z0SEB1</accession>
<sequence length="56" mass="6530">MVVETMTFNSFRQESWNDRVVETLTFNSFRQESWNNRVVETGHLAVSDRKPGIIGL</sequence>
<comment type="caution">
    <text evidence="1">The sequence shown here is derived from an EMBL/GenBank/DDBJ whole genome shotgun (WGS) entry which is preliminary data.</text>
</comment>
<dbReference type="Proteomes" id="UP000537890">
    <property type="component" value="Unassembled WGS sequence"/>
</dbReference>
<dbReference type="AlphaFoldDB" id="A0A7Z0SEB1"/>
<name>A0A7Z0SEB1_9GAMM</name>
<evidence type="ECO:0000313" key="2">
    <source>
        <dbReference type="Proteomes" id="UP000537890"/>
    </source>
</evidence>
<organism evidence="1 2">
    <name type="scientific">Candidatus Methanofishera endochildressiae</name>
    <dbReference type="NCBI Taxonomy" id="2738884"/>
    <lineage>
        <taxon>Bacteria</taxon>
        <taxon>Pseudomonadati</taxon>
        <taxon>Pseudomonadota</taxon>
        <taxon>Gammaproteobacteria</taxon>
        <taxon>Candidatus Methanofishera</taxon>
    </lineage>
</organism>
<proteinExistence type="predicted"/>
<gene>
    <name evidence="1" type="ORF">H0A75_08880</name>
</gene>
<reference evidence="1 2" key="1">
    <citation type="submission" date="2020-05" db="EMBL/GenBank/DDBJ databases">
        <title>Horizontal transmission and recombination maintain forever young bacterial symbiont genomes.</title>
        <authorList>
            <person name="Russell S.L."/>
            <person name="Pepper-Tunick E."/>
            <person name="Svedberg J."/>
            <person name="Byrne A."/>
            <person name="Ruelas Castillo J."/>
            <person name="Vollmers C."/>
            <person name="Beinart R.A."/>
            <person name="Corbett-Detig R."/>
        </authorList>
    </citation>
    <scope>NUCLEOTIDE SEQUENCE [LARGE SCALE GENOMIC DNA]</scope>
    <source>
        <strain evidence="1">4727-3</strain>
    </source>
</reference>
<evidence type="ECO:0000313" key="1">
    <source>
        <dbReference type="EMBL" id="NYT47634.1"/>
    </source>
</evidence>